<comment type="caution">
    <text evidence="1">The sequence shown here is derived from an EMBL/GenBank/DDBJ whole genome shotgun (WGS) entry which is preliminary data.</text>
</comment>
<organism evidence="1 2">
    <name type="scientific">Brevundimonas kwangchunensis</name>
    <dbReference type="NCBI Taxonomy" id="322163"/>
    <lineage>
        <taxon>Bacteria</taxon>
        <taxon>Pseudomonadati</taxon>
        <taxon>Pseudomonadota</taxon>
        <taxon>Alphaproteobacteria</taxon>
        <taxon>Caulobacterales</taxon>
        <taxon>Caulobacteraceae</taxon>
        <taxon>Brevundimonas</taxon>
    </lineage>
</organism>
<evidence type="ECO:0000313" key="2">
    <source>
        <dbReference type="Proteomes" id="UP001501352"/>
    </source>
</evidence>
<accession>A0ABN1GYY8</accession>
<keyword evidence="2" id="KW-1185">Reference proteome</keyword>
<dbReference type="Proteomes" id="UP001501352">
    <property type="component" value="Unassembled WGS sequence"/>
</dbReference>
<evidence type="ECO:0000313" key="1">
    <source>
        <dbReference type="EMBL" id="GAA0624014.1"/>
    </source>
</evidence>
<gene>
    <name evidence="1" type="ORF">GCM10009422_20350</name>
</gene>
<dbReference type="RefSeq" id="WP_343793369.1">
    <property type="nucleotide sequence ID" value="NZ_BAAAGA010000005.1"/>
</dbReference>
<sequence>MSDEAYLEQVLEAMILANEGITFRSVSRQSEGRFPFPTSLTRRPELRSLVERFMERQTEARRLADKLSNSSPAQTAARLAAAEARVAELSRQNTLLVAGLRGAILAIGRMGGIHAWKEYFPAYSAAFAELRSLGAVPEGELVQLSSDEHLRQETSLG</sequence>
<name>A0ABN1GYY8_9CAUL</name>
<protein>
    <submittedName>
        <fullName evidence="1">Uncharacterized protein</fullName>
    </submittedName>
</protein>
<reference evidence="1 2" key="1">
    <citation type="journal article" date="2019" name="Int. J. Syst. Evol. Microbiol.">
        <title>The Global Catalogue of Microorganisms (GCM) 10K type strain sequencing project: providing services to taxonomists for standard genome sequencing and annotation.</title>
        <authorList>
            <consortium name="The Broad Institute Genomics Platform"/>
            <consortium name="The Broad Institute Genome Sequencing Center for Infectious Disease"/>
            <person name="Wu L."/>
            <person name="Ma J."/>
        </authorList>
    </citation>
    <scope>NUCLEOTIDE SEQUENCE [LARGE SCALE GENOMIC DNA]</scope>
    <source>
        <strain evidence="1 2">JCM 12928</strain>
    </source>
</reference>
<proteinExistence type="predicted"/>
<dbReference type="EMBL" id="BAAAGA010000005">
    <property type="protein sequence ID" value="GAA0624014.1"/>
    <property type="molecule type" value="Genomic_DNA"/>
</dbReference>